<accession>A0A0P9RTQ1</accession>
<evidence type="ECO:0000313" key="2">
    <source>
        <dbReference type="Proteomes" id="UP000050346"/>
    </source>
</evidence>
<proteinExistence type="predicted"/>
<evidence type="ECO:0000313" key="1">
    <source>
        <dbReference type="EMBL" id="KPX15681.1"/>
    </source>
</evidence>
<dbReference type="Proteomes" id="UP000050346">
    <property type="component" value="Unassembled WGS sequence"/>
</dbReference>
<sequence>MSLANDGLLHRRVTRSAVINEVLSIFKPRDLRIANGSSTVRPSTLINELDCEPKSAIASLNPGALSPPSLIARCRLMHR</sequence>
<gene>
    <name evidence="1" type="ORF">ALO71_102728</name>
</gene>
<dbReference type="AlphaFoldDB" id="A0A0P9RTQ1"/>
<dbReference type="EMBL" id="LJQG01000250">
    <property type="protein sequence ID" value="KPX15681.1"/>
    <property type="molecule type" value="Genomic_DNA"/>
</dbReference>
<reference evidence="1 2" key="1">
    <citation type="submission" date="2015-09" db="EMBL/GenBank/DDBJ databases">
        <title>Genome announcement of multiple Pseudomonas syringae strains.</title>
        <authorList>
            <person name="Thakur S."/>
            <person name="Wang P.W."/>
            <person name="Gong Y."/>
            <person name="Weir B.S."/>
            <person name="Guttman D.S."/>
        </authorList>
    </citation>
    <scope>NUCLEOTIDE SEQUENCE [LARGE SCALE GENOMIC DNA]</scope>
    <source>
        <strain evidence="1 2">ICMP9150</strain>
    </source>
</reference>
<name>A0A0P9RTQ1_PSEA0</name>
<protein>
    <submittedName>
        <fullName evidence="1">Uncharacterized protein</fullName>
    </submittedName>
</protein>
<comment type="caution">
    <text evidence="1">The sequence shown here is derived from an EMBL/GenBank/DDBJ whole genome shotgun (WGS) entry which is preliminary data.</text>
</comment>
<organism evidence="1 2">
    <name type="scientific">Pseudomonas amygdali pv. dendropanacis</name>
    <dbReference type="NCBI Taxonomy" id="235272"/>
    <lineage>
        <taxon>Bacteria</taxon>
        <taxon>Pseudomonadati</taxon>
        <taxon>Pseudomonadota</taxon>
        <taxon>Gammaproteobacteria</taxon>
        <taxon>Pseudomonadales</taxon>
        <taxon>Pseudomonadaceae</taxon>
        <taxon>Pseudomonas</taxon>
        <taxon>Pseudomonas amygdali</taxon>
    </lineage>
</organism>